<dbReference type="AlphaFoldDB" id="A0A975Y3H1"/>
<sequence length="40" mass="4378">MSGGGVSGVQKYAFGTLREQEFQKEEKKEINSSSSVTCHL</sequence>
<name>A0A975Y3H1_9NOST</name>
<dbReference type="Proteomes" id="UP000683511">
    <property type="component" value="Chromosome"/>
</dbReference>
<evidence type="ECO:0000313" key="1">
    <source>
        <dbReference type="EMBL" id="QXE22092.1"/>
    </source>
</evidence>
<dbReference type="EMBL" id="CP021056">
    <property type="protein sequence ID" value="QXE22092.1"/>
    <property type="molecule type" value="Genomic_DNA"/>
</dbReference>
<organism evidence="1 2">
    <name type="scientific">Richelia sinica FACHB-800</name>
    <dbReference type="NCBI Taxonomy" id="1357546"/>
    <lineage>
        <taxon>Bacteria</taxon>
        <taxon>Bacillati</taxon>
        <taxon>Cyanobacteriota</taxon>
        <taxon>Cyanophyceae</taxon>
        <taxon>Nostocales</taxon>
        <taxon>Nostocaceae</taxon>
        <taxon>Richelia</taxon>
    </lineage>
</organism>
<protein>
    <submittedName>
        <fullName evidence="1">Uncharacterized protein</fullName>
    </submittedName>
</protein>
<proteinExistence type="predicted"/>
<dbReference type="KEGG" id="rsin:B6N60_00772"/>
<keyword evidence="2" id="KW-1185">Reference proteome</keyword>
<evidence type="ECO:0000313" key="2">
    <source>
        <dbReference type="Proteomes" id="UP000683511"/>
    </source>
</evidence>
<gene>
    <name evidence="1" type="ORF">B6N60_00772</name>
</gene>
<accession>A0A975Y3H1</accession>
<reference evidence="1" key="1">
    <citation type="submission" date="2017-04" db="EMBL/GenBank/DDBJ databases">
        <title>Genome deletions in a multicellular cyanobacterial endosymbiont for morphological adaptation in marine diatoms.</title>
        <authorList>
            <person name="Wang Y."/>
            <person name="Gao H."/>
            <person name="Li R."/>
            <person name="Xu X."/>
        </authorList>
    </citation>
    <scope>NUCLEOTIDE SEQUENCE</scope>
    <source>
        <strain evidence="1">FACHB 800</strain>
    </source>
</reference>